<dbReference type="EMBL" id="JAHCVI010000001">
    <property type="protein sequence ID" value="KAG7293965.1"/>
    <property type="molecule type" value="Genomic_DNA"/>
</dbReference>
<accession>A0AAD4F6W3</accession>
<name>A0AAD4F6W3_9PEZI</name>
<gene>
    <name evidence="1" type="ORF">NEMBOFW57_004026</name>
</gene>
<reference evidence="1" key="1">
    <citation type="submission" date="2023-02" db="EMBL/GenBank/DDBJ databases">
        <authorList>
            <person name="Palmer J.M."/>
        </authorList>
    </citation>
    <scope>NUCLEOTIDE SEQUENCE</scope>
    <source>
        <strain evidence="1">FW57</strain>
    </source>
</reference>
<keyword evidence="2" id="KW-1185">Reference proteome</keyword>
<dbReference type="Proteomes" id="UP001197093">
    <property type="component" value="Unassembled WGS sequence"/>
</dbReference>
<protein>
    <submittedName>
        <fullName evidence="1">Uncharacterized protein</fullName>
    </submittedName>
</protein>
<evidence type="ECO:0000313" key="2">
    <source>
        <dbReference type="Proteomes" id="UP001197093"/>
    </source>
</evidence>
<sequence length="66" mass="7641">MAVNFWDQPKYEALKALCGYDFRKWEQTDMLKLLGRKLELERCLDTEADPFLITGLEKGVSTVSMP</sequence>
<evidence type="ECO:0000313" key="1">
    <source>
        <dbReference type="EMBL" id="KAG7293965.1"/>
    </source>
</evidence>
<comment type="caution">
    <text evidence="1">The sequence shown here is derived from an EMBL/GenBank/DDBJ whole genome shotgun (WGS) entry which is preliminary data.</text>
</comment>
<proteinExistence type="predicted"/>
<organism evidence="1 2">
    <name type="scientific">Staphylotrichum longicolle</name>
    <dbReference type="NCBI Taxonomy" id="669026"/>
    <lineage>
        <taxon>Eukaryota</taxon>
        <taxon>Fungi</taxon>
        <taxon>Dikarya</taxon>
        <taxon>Ascomycota</taxon>
        <taxon>Pezizomycotina</taxon>
        <taxon>Sordariomycetes</taxon>
        <taxon>Sordariomycetidae</taxon>
        <taxon>Sordariales</taxon>
        <taxon>Chaetomiaceae</taxon>
        <taxon>Staphylotrichum</taxon>
    </lineage>
</organism>
<dbReference type="AlphaFoldDB" id="A0AAD4F6W3"/>